<dbReference type="Pfam" id="PF22255">
    <property type="entry name" value="Gp44-like_2nd"/>
    <property type="match status" value="1"/>
</dbReference>
<dbReference type="Pfam" id="PF21929">
    <property type="entry name" value="GpP_4th"/>
    <property type="match status" value="1"/>
</dbReference>
<dbReference type="InterPro" id="IPR049354">
    <property type="entry name" value="GpP-like_N"/>
</dbReference>
<evidence type="ECO:0000313" key="6">
    <source>
        <dbReference type="Proteomes" id="UP001589891"/>
    </source>
</evidence>
<dbReference type="Pfam" id="PF21683">
    <property type="entry name" value="GpP-like_1st"/>
    <property type="match status" value="1"/>
</dbReference>
<feature type="domain" description="Baseplate hub protein gp44/GpP-like C-terminal" evidence="3">
    <location>
        <begin position="257"/>
        <end position="342"/>
    </location>
</feature>
<evidence type="ECO:0000313" key="5">
    <source>
        <dbReference type="EMBL" id="MFC0710759.1"/>
    </source>
</evidence>
<name>A0ABV6SP75_AZOPA</name>
<dbReference type="Gene3D" id="2.30.300.10">
    <property type="entry name" value="Baseplate protein-like domain - beta roll fold"/>
    <property type="match status" value="1"/>
</dbReference>
<proteinExistence type="predicted"/>
<dbReference type="Gene3D" id="3.55.50.10">
    <property type="entry name" value="Baseplate protein-like domains"/>
    <property type="match status" value="1"/>
</dbReference>
<sequence>MDDLELRVNGMSYAGWTELGVTRAMDAVSGAFTVALTERWEGRGGMAAQVEPWPILPGDACEVRLGGVPLVVGYVDIFRPSYGPESHTINIQGRDKAADMIDCSAVHSPDEWKNIDLLKFAQIIAQPFGIPVRADVSVGEPFQVIKLNQGETAFEAIERYARQRKLLAMPDGAGGLLLTRAGTQRASVALVQGKNIKEASGSIDHSQRFSQYTVKAQTSWSEATDGEAEAHIEGAVTDSGVKRYRPMLVIAEADGTANAAKERATWEANTRIGKSATASITVQGWRQYPGGPLWLPNMLVNVRSSWLRMDGEMMIRQVTFTRDDGGTQAKLDIVSPQAFAPEPPDSLAAKKAGKKDDDGKLWKEALGEEKK</sequence>
<feature type="domain" description="Baseplate hub protein gp44-like N-terminal" evidence="2">
    <location>
        <begin position="4"/>
        <end position="95"/>
    </location>
</feature>
<feature type="compositionally biased region" description="Basic and acidic residues" evidence="1">
    <location>
        <begin position="354"/>
        <end position="371"/>
    </location>
</feature>
<dbReference type="InterPro" id="IPR053981">
    <property type="entry name" value="Gp44/GpP-like_2nd"/>
</dbReference>
<organism evidence="5 6">
    <name type="scientific">Azorhizophilus paspali</name>
    <name type="common">Azotobacter paspali</name>
    <dbReference type="NCBI Taxonomy" id="69963"/>
    <lineage>
        <taxon>Bacteria</taxon>
        <taxon>Pseudomonadati</taxon>
        <taxon>Pseudomonadota</taxon>
        <taxon>Gammaproteobacteria</taxon>
        <taxon>Pseudomonadales</taxon>
        <taxon>Pseudomonadaceae</taxon>
        <taxon>Azorhizophilus</taxon>
    </lineage>
</organism>
<gene>
    <name evidence="5" type="ORF">ACFFGX_14780</name>
</gene>
<dbReference type="PIRSF" id="PIRSF004440">
    <property type="entry name" value="GpP"/>
    <property type="match status" value="1"/>
</dbReference>
<dbReference type="Gene3D" id="3.30.1920.10">
    <property type="entry name" value="Baseplate protein-like domains - 2 layer sandwich fold"/>
    <property type="match status" value="1"/>
</dbReference>
<dbReference type="InterPro" id="IPR023399">
    <property type="entry name" value="Baseplate-like_2-layer_sand"/>
</dbReference>
<dbReference type="RefSeq" id="WP_377968679.1">
    <property type="nucleotide sequence ID" value="NZ_JBHUKG010000001.1"/>
</dbReference>
<dbReference type="EMBL" id="JBHLSS010000095">
    <property type="protein sequence ID" value="MFC0710759.1"/>
    <property type="molecule type" value="Genomic_DNA"/>
</dbReference>
<protein>
    <submittedName>
        <fullName evidence="5">Phage baseplate assembly protein</fullName>
    </submittedName>
</protein>
<evidence type="ECO:0000256" key="1">
    <source>
        <dbReference type="SAM" id="MobiDB-lite"/>
    </source>
</evidence>
<feature type="domain" description="Baseplate hub protein gp44/GpP-like second" evidence="4">
    <location>
        <begin position="97"/>
        <end position="180"/>
    </location>
</feature>
<dbReference type="InterPro" id="IPR053982">
    <property type="entry name" value="Gp44/GpP-like_C"/>
</dbReference>
<evidence type="ECO:0000259" key="2">
    <source>
        <dbReference type="Pfam" id="PF21683"/>
    </source>
</evidence>
<dbReference type="Proteomes" id="UP001589891">
    <property type="component" value="Unassembled WGS sequence"/>
</dbReference>
<keyword evidence="6" id="KW-1185">Reference proteome</keyword>
<dbReference type="SUPFAM" id="SSF69279">
    <property type="entry name" value="Phage tail proteins"/>
    <property type="match status" value="2"/>
</dbReference>
<evidence type="ECO:0000259" key="3">
    <source>
        <dbReference type="Pfam" id="PF21929"/>
    </source>
</evidence>
<feature type="region of interest" description="Disordered" evidence="1">
    <location>
        <begin position="334"/>
        <end position="371"/>
    </location>
</feature>
<dbReference type="InterPro" id="IPR026276">
    <property type="entry name" value="Baseplate_GpP"/>
</dbReference>
<accession>A0ABV6SP75</accession>
<evidence type="ECO:0000259" key="4">
    <source>
        <dbReference type="Pfam" id="PF22255"/>
    </source>
</evidence>
<comment type="caution">
    <text evidence="5">The sequence shown here is derived from an EMBL/GenBank/DDBJ whole genome shotgun (WGS) entry which is preliminary data.</text>
</comment>
<reference evidence="5 6" key="1">
    <citation type="submission" date="2024-09" db="EMBL/GenBank/DDBJ databases">
        <authorList>
            <person name="Sun Q."/>
            <person name="Mori K."/>
        </authorList>
    </citation>
    <scope>NUCLEOTIDE SEQUENCE [LARGE SCALE GENOMIC DNA]</scope>
    <source>
        <strain evidence="5 6">NCAIM B.01794</strain>
    </source>
</reference>